<keyword evidence="1" id="KW-1277">Toxin-antitoxin system</keyword>
<dbReference type="NCBIfam" id="TIGR02385">
    <property type="entry name" value="RelE_StbE"/>
    <property type="match status" value="1"/>
</dbReference>
<dbReference type="AlphaFoldDB" id="A0AB38PML2"/>
<evidence type="ECO:0000313" key="5">
    <source>
        <dbReference type="Proteomes" id="UP000315444"/>
    </source>
</evidence>
<evidence type="ECO:0000256" key="1">
    <source>
        <dbReference type="ARBA" id="ARBA00022649"/>
    </source>
</evidence>
<dbReference type="GO" id="GO:0006402">
    <property type="term" value="P:mRNA catabolic process"/>
    <property type="evidence" value="ECO:0007669"/>
    <property type="project" value="TreeGrafter"/>
</dbReference>
<feature type="active site" description="Proton donor" evidence="2">
    <location>
        <position position="85"/>
    </location>
</feature>
<dbReference type="InterPro" id="IPR007712">
    <property type="entry name" value="RelE/ParE_toxin"/>
</dbReference>
<dbReference type="EMBL" id="VOHV01000011">
    <property type="protein sequence ID" value="TWV38386.1"/>
    <property type="molecule type" value="Genomic_DNA"/>
</dbReference>
<proteinExistence type="predicted"/>
<accession>A0AB38PML2</accession>
<evidence type="ECO:0000313" key="3">
    <source>
        <dbReference type="EMBL" id="TWV38386.1"/>
    </source>
</evidence>
<dbReference type="Gene3D" id="3.30.2310.20">
    <property type="entry name" value="RelE-like"/>
    <property type="match status" value="1"/>
</dbReference>
<dbReference type="Proteomes" id="UP000315444">
    <property type="component" value="Unassembled WGS sequence"/>
</dbReference>
<reference evidence="3 5" key="1">
    <citation type="submission" date="2019-07" db="EMBL/GenBank/DDBJ databases">
        <title>Genome sequencing of Bacteroides fragilis.</title>
        <authorList>
            <person name="Galasyn E.V."/>
            <person name="Ruoff K.L."/>
            <person name="Price C.E."/>
            <person name="Valls R.A."/>
            <person name="O'Toole G.A."/>
        </authorList>
    </citation>
    <scope>NUCLEOTIDE SEQUENCE [LARGE SCALE GENOMIC DNA]</scope>
    <source>
        <strain evidence="3 5">AD135F_1B</strain>
    </source>
</reference>
<dbReference type="Pfam" id="PF15738">
    <property type="entry name" value="YafQ_toxin"/>
    <property type="match status" value="1"/>
</dbReference>
<dbReference type="Proteomes" id="UP000319026">
    <property type="component" value="Unassembled WGS sequence"/>
</dbReference>
<dbReference type="PIRSF" id="PIRSF006156">
    <property type="entry name" value="YafQ"/>
    <property type="match status" value="1"/>
</dbReference>
<evidence type="ECO:0000313" key="6">
    <source>
        <dbReference type="Proteomes" id="UP000319026"/>
    </source>
</evidence>
<evidence type="ECO:0000256" key="2">
    <source>
        <dbReference type="PIRSR" id="PIRSR006156-1"/>
    </source>
</evidence>
<dbReference type="SUPFAM" id="SSF143011">
    <property type="entry name" value="RelE-like"/>
    <property type="match status" value="1"/>
</dbReference>
<dbReference type="RefSeq" id="WP_146333027.1">
    <property type="nucleotide sequence ID" value="NZ_VOHT01000012.1"/>
</dbReference>
<dbReference type="GO" id="GO:0004521">
    <property type="term" value="F:RNA endonuclease activity"/>
    <property type="evidence" value="ECO:0007669"/>
    <property type="project" value="TreeGrafter"/>
</dbReference>
<dbReference type="PANTHER" id="PTHR40588:SF1">
    <property type="entry name" value="MRNA INTERFERASE TOXIN YAFQ"/>
    <property type="match status" value="1"/>
</dbReference>
<dbReference type="GO" id="GO:0006415">
    <property type="term" value="P:translational termination"/>
    <property type="evidence" value="ECO:0007669"/>
    <property type="project" value="TreeGrafter"/>
</dbReference>
<dbReference type="EMBL" id="VOHT01000012">
    <property type="protein sequence ID" value="TWV45104.1"/>
    <property type="molecule type" value="Genomic_DNA"/>
</dbReference>
<reference evidence="4 6" key="2">
    <citation type="submission" date="2019-07" db="EMBL/GenBank/DDBJ databases">
        <title>Genome Sequencing of Bacteroides fragilis.</title>
        <authorList>
            <person name="Pinto K.M."/>
            <person name="Ruoff K.L."/>
            <person name="Price C.E."/>
            <person name="Valls R.A."/>
            <person name="O'Toole G.A."/>
        </authorList>
    </citation>
    <scope>NUCLEOTIDE SEQUENCE [LARGE SCALE GENOMIC DNA]</scope>
    <source>
        <strain evidence="4 6">AD135F_3B</strain>
    </source>
</reference>
<sequence>MKILKQTSQFKKDLKKIQNNPKKISNLEVVLKLLSKTGSLPRKYKPHLLSGEYKGYMECHIESDFLLIWIDDSIDVIKLIRLGSHSDLFKKY</sequence>
<dbReference type="PANTHER" id="PTHR40588">
    <property type="entry name" value="MRNA INTERFERASE TOXIN YAFQ"/>
    <property type="match status" value="1"/>
</dbReference>
<evidence type="ECO:0000313" key="4">
    <source>
        <dbReference type="EMBL" id="TWV45104.1"/>
    </source>
</evidence>
<dbReference type="InterPro" id="IPR035093">
    <property type="entry name" value="RelE/ParE_toxin_dom_sf"/>
</dbReference>
<gene>
    <name evidence="4" type="ORF">FSA03_21345</name>
    <name evidence="3" type="ORF">FSA06_20670</name>
</gene>
<organism evidence="4 6">
    <name type="scientific">Bacteroides fragilis</name>
    <dbReference type="NCBI Taxonomy" id="817"/>
    <lineage>
        <taxon>Bacteria</taxon>
        <taxon>Pseudomonadati</taxon>
        <taxon>Bacteroidota</taxon>
        <taxon>Bacteroidia</taxon>
        <taxon>Bacteroidales</taxon>
        <taxon>Bacteroidaceae</taxon>
        <taxon>Bacteroides</taxon>
    </lineage>
</organism>
<dbReference type="InterPro" id="IPR004386">
    <property type="entry name" value="Toxin_YafQ-like"/>
</dbReference>
<comment type="caution">
    <text evidence="4">The sequence shown here is derived from an EMBL/GenBank/DDBJ whole genome shotgun (WGS) entry which is preliminary data.</text>
</comment>
<protein>
    <submittedName>
        <fullName evidence="4">Type II toxin-antitoxin system YafQ family toxin</fullName>
    </submittedName>
</protein>
<name>A0AB38PML2_BACFG</name>